<evidence type="ECO:0000256" key="2">
    <source>
        <dbReference type="ARBA" id="ARBA00022801"/>
    </source>
</evidence>
<evidence type="ECO:0000313" key="7">
    <source>
        <dbReference type="Proteomes" id="UP000280197"/>
    </source>
</evidence>
<dbReference type="Proteomes" id="UP000280197">
    <property type="component" value="Chromosome"/>
</dbReference>
<gene>
    <name evidence="6" type="ORF">EJC51_02955</name>
</gene>
<proteinExistence type="inferred from homology"/>
<evidence type="ECO:0000259" key="5">
    <source>
        <dbReference type="Pfam" id="PF00135"/>
    </source>
</evidence>
<dbReference type="PANTHER" id="PTHR11559">
    <property type="entry name" value="CARBOXYLESTERASE"/>
    <property type="match status" value="1"/>
</dbReference>
<dbReference type="PROSITE" id="PS00122">
    <property type="entry name" value="CARBOXYLESTERASE_B_1"/>
    <property type="match status" value="1"/>
</dbReference>
<organism evidence="6 7">
    <name type="scientific">Streptomyces aquilus</name>
    <dbReference type="NCBI Taxonomy" id="2548456"/>
    <lineage>
        <taxon>Bacteria</taxon>
        <taxon>Bacillati</taxon>
        <taxon>Actinomycetota</taxon>
        <taxon>Actinomycetes</taxon>
        <taxon>Kitasatosporales</taxon>
        <taxon>Streptomycetaceae</taxon>
        <taxon>Streptomyces</taxon>
    </lineage>
</organism>
<dbReference type="AlphaFoldDB" id="A0A3Q9BW50"/>
<sequence length="553" mass="59036">MSFLRYECIATRGGPQGRRSSKRERTGRTMPKRRSTTGAALGAALLVAVMATADTVPSPSAAAVQHPHRQRALGQLPEARSDTVLTRQGRLQGVTAEGVTTYQGIPYAAPPVGPLRWQPPAAPPTWTGTRTAAEPGPACAQPEVPDSAEDCLYLNVTTPAAEADRAAPRPVVVWLHGGAFSSGSGDQYDATRMARQGDVTVVTVNSRLGALGFFAHPDLPDSGAFGLQDQQAALRWVRDNAGAFGGDPGNVTLMGESSGGASVCAQLTSPKAAGLFHRAVVQSGSCLQNWPKNTLAPGDPAATYFARQSELAAKGRGALGCRSLKCLRAKPVKDVLSLNGRFHQPAYGTSVLPDSPARALAAGDFHRVPVLQGNTRDEHRLFTALFTLDGPMTAADYRRLLTETYGRRQAARIARAYPPGPTPALAWAKVGTDRSWVCPTLAADRLLAEHVPVYSYEFADRQPPAPDLRPDFPLGAYHSAELPYLFGMGDLRLDDGQAALSRRMIAAWTSFARTGAPGDDWPPFPHTRRLSRSAFSGVDAAAEHRCAFWSRSS</sequence>
<dbReference type="Gene3D" id="3.40.50.1820">
    <property type="entry name" value="alpha/beta hydrolase"/>
    <property type="match status" value="1"/>
</dbReference>
<dbReference type="EMBL" id="CP034463">
    <property type="protein sequence ID" value="AZP15158.1"/>
    <property type="molecule type" value="Genomic_DNA"/>
</dbReference>
<dbReference type="InterPro" id="IPR050309">
    <property type="entry name" value="Type-B_Carboxylest/Lipase"/>
</dbReference>
<accession>A0A3Q9BW50</accession>
<dbReference type="SUPFAM" id="SSF53474">
    <property type="entry name" value="alpha/beta-Hydrolases"/>
    <property type="match status" value="1"/>
</dbReference>
<dbReference type="Pfam" id="PF00135">
    <property type="entry name" value="COesterase"/>
    <property type="match status" value="1"/>
</dbReference>
<dbReference type="GO" id="GO:0016787">
    <property type="term" value="F:hydrolase activity"/>
    <property type="evidence" value="ECO:0007669"/>
    <property type="project" value="UniProtKB-KW"/>
</dbReference>
<dbReference type="InterPro" id="IPR002018">
    <property type="entry name" value="CarbesteraseB"/>
</dbReference>
<dbReference type="InterPro" id="IPR029058">
    <property type="entry name" value="AB_hydrolase_fold"/>
</dbReference>
<comment type="similarity">
    <text evidence="1 3">Belongs to the type-B carboxylesterase/lipase family.</text>
</comment>
<evidence type="ECO:0000256" key="4">
    <source>
        <dbReference type="SAM" id="MobiDB-lite"/>
    </source>
</evidence>
<keyword evidence="2 3" id="KW-0378">Hydrolase</keyword>
<evidence type="ECO:0000256" key="3">
    <source>
        <dbReference type="RuleBase" id="RU361235"/>
    </source>
</evidence>
<dbReference type="InterPro" id="IPR019826">
    <property type="entry name" value="Carboxylesterase_B_AS"/>
</dbReference>
<name>A0A3Q9BW50_9ACTN</name>
<reference evidence="6 7" key="1">
    <citation type="submission" date="2018-12" db="EMBL/GenBank/DDBJ databases">
        <authorList>
            <person name="Li K."/>
        </authorList>
    </citation>
    <scope>NUCLEOTIDE SEQUENCE [LARGE SCALE GENOMIC DNA]</scope>
    <source>
        <strain evidence="7">CR22</strain>
    </source>
</reference>
<protein>
    <recommendedName>
        <fullName evidence="3">Carboxylic ester hydrolase</fullName>
        <ecNumber evidence="3">3.1.1.-</ecNumber>
    </recommendedName>
</protein>
<evidence type="ECO:0000313" key="6">
    <source>
        <dbReference type="EMBL" id="AZP15158.1"/>
    </source>
</evidence>
<dbReference type="KEGG" id="saqu:EJC51_02955"/>
<feature type="domain" description="Carboxylesterase type B" evidence="5">
    <location>
        <begin position="82"/>
        <end position="549"/>
    </location>
</feature>
<dbReference type="EC" id="3.1.1.-" evidence="3"/>
<evidence type="ECO:0000256" key="1">
    <source>
        <dbReference type="ARBA" id="ARBA00005964"/>
    </source>
</evidence>
<keyword evidence="7" id="KW-1185">Reference proteome</keyword>
<feature type="region of interest" description="Disordered" evidence="4">
    <location>
        <begin position="10"/>
        <end position="35"/>
    </location>
</feature>